<dbReference type="AlphaFoldDB" id="A0A1U6HXN1"/>
<dbReference type="InterPro" id="IPR036942">
    <property type="entry name" value="Beta-barrel_TonB_sf"/>
</dbReference>
<evidence type="ECO:0000256" key="4">
    <source>
        <dbReference type="ARBA" id="ARBA00022496"/>
    </source>
</evidence>
<dbReference type="RefSeq" id="WP_079730576.1">
    <property type="nucleotide sequence ID" value="NZ_FVZE01000003.1"/>
</dbReference>
<evidence type="ECO:0000259" key="14">
    <source>
        <dbReference type="Pfam" id="PF00593"/>
    </source>
</evidence>
<organism evidence="16 17">
    <name type="scientific">Novosphingobium mathurense</name>
    <dbReference type="NCBI Taxonomy" id="428990"/>
    <lineage>
        <taxon>Bacteria</taxon>
        <taxon>Pseudomonadati</taxon>
        <taxon>Pseudomonadota</taxon>
        <taxon>Alphaproteobacteria</taxon>
        <taxon>Sphingomonadales</taxon>
        <taxon>Sphingomonadaceae</taxon>
        <taxon>Novosphingobium</taxon>
    </lineage>
</organism>
<dbReference type="SUPFAM" id="SSF56935">
    <property type="entry name" value="Porins"/>
    <property type="match status" value="1"/>
</dbReference>
<proteinExistence type="inferred from homology"/>
<keyword evidence="7" id="KW-0406">Ion transport</keyword>
<keyword evidence="9 11" id="KW-0472">Membrane</keyword>
<keyword evidence="4" id="KW-0410">Iron transport</keyword>
<dbReference type="InterPro" id="IPR012910">
    <property type="entry name" value="Plug_dom"/>
</dbReference>
<sequence length="765" mass="82074">MKSSITTATLLAAVSLFPMATMAQTANSVADNESAGANEGILASGDIVVTALRRDSTLQETPISIAAMSGETLRDMGSSELSGYFRQVPNLNVTQGQIGSSRISIRGVNAAGEATVGLYYDETPVTGPSGTTQDPGAVAANLNLFDVERVEVLRGPQGTLYGASSMAGTLRIIFNKPDASTYETAAEAEASAIDGGGTGYGAKAMVNMPIVEDKLAVRLVGYYQKKPGFIDNVRYGDRNINDSTARGVRALIGYEPGPDTTVTATAIYEKSTADDQQGWYPQVGRYKTDSYVRLPFNSEMQLYNLKADQDFGFATLTATGTYYKFNIVRTVDFTPAVAALGSLPSTCSAYYGLSAACSADQQSAFSDYASSVLPAIGYQPAWLKSQNYEVRLASNGTNFIDWTIGGYYEHRKDHIDSNVTSVSAVDGAIPDPLRNLSYRYVETKVRQMAGFGEVTLHPTDKLSLTGGLRYYDYTKSTGGEATLASPLTASMLADYSKVKASAHGLIEKFNVSYNFTPDLMAYATAAKGFRPGGANNIPILPENLIAYDADSLWNYEAGIKTSWLGGDVVFNAAVFQIDWSNMQLSARTADGLYSFLTNAGAARIRGGEVDLTVRPLAGLSLSVSGGYTDGKLTEDQANDDILVTASSGRKGDRLPNSPKWSSAASASYKWALNDRFDGLLRADFAYTGKMKSNVSSTDPYLTYYGDYATLNLRAGVENETWGMAVYVNNVTDTVGNVSQTNGFGYSNLTFSIQPRTFGVNFHFAM</sequence>
<dbReference type="Proteomes" id="UP000190989">
    <property type="component" value="Unassembled WGS sequence"/>
</dbReference>
<dbReference type="EMBL" id="FVZE01000003">
    <property type="protein sequence ID" value="SLK00431.1"/>
    <property type="molecule type" value="Genomic_DNA"/>
</dbReference>
<feature type="chain" id="PRO_5010538451" evidence="13">
    <location>
        <begin position="24"/>
        <end position="765"/>
    </location>
</feature>
<reference evidence="17" key="1">
    <citation type="submission" date="2017-02" db="EMBL/GenBank/DDBJ databases">
        <authorList>
            <person name="Varghese N."/>
            <person name="Submissions S."/>
        </authorList>
    </citation>
    <scope>NUCLEOTIDE SEQUENCE [LARGE SCALE GENOMIC DNA]</scope>
    <source>
        <strain evidence="17">SM117</strain>
    </source>
</reference>
<comment type="similarity">
    <text evidence="11 12">Belongs to the TonB-dependent receptor family.</text>
</comment>
<evidence type="ECO:0000256" key="5">
    <source>
        <dbReference type="ARBA" id="ARBA00022692"/>
    </source>
</evidence>
<accession>A0A1U6HXN1</accession>
<evidence type="ECO:0000256" key="7">
    <source>
        <dbReference type="ARBA" id="ARBA00023065"/>
    </source>
</evidence>
<feature type="domain" description="TonB-dependent receptor-like beta-barrel" evidence="14">
    <location>
        <begin position="256"/>
        <end position="730"/>
    </location>
</feature>
<evidence type="ECO:0000256" key="12">
    <source>
        <dbReference type="RuleBase" id="RU003357"/>
    </source>
</evidence>
<keyword evidence="2 11" id="KW-0813">Transport</keyword>
<evidence type="ECO:0000256" key="11">
    <source>
        <dbReference type="PROSITE-ProRule" id="PRU01360"/>
    </source>
</evidence>
<evidence type="ECO:0000259" key="15">
    <source>
        <dbReference type="Pfam" id="PF07715"/>
    </source>
</evidence>
<dbReference type="GO" id="GO:0009279">
    <property type="term" value="C:cell outer membrane"/>
    <property type="evidence" value="ECO:0007669"/>
    <property type="project" value="UniProtKB-SubCell"/>
</dbReference>
<evidence type="ECO:0000313" key="16">
    <source>
        <dbReference type="EMBL" id="SLK00431.1"/>
    </source>
</evidence>
<dbReference type="PANTHER" id="PTHR32552">
    <property type="entry name" value="FERRICHROME IRON RECEPTOR-RELATED"/>
    <property type="match status" value="1"/>
</dbReference>
<keyword evidence="16" id="KW-0675">Receptor</keyword>
<comment type="subcellular location">
    <subcellularLocation>
        <location evidence="1 11">Cell outer membrane</location>
        <topology evidence="1 11">Multi-pass membrane protein</topology>
    </subcellularLocation>
</comment>
<evidence type="ECO:0000313" key="17">
    <source>
        <dbReference type="Proteomes" id="UP000190989"/>
    </source>
</evidence>
<evidence type="ECO:0000256" key="8">
    <source>
        <dbReference type="ARBA" id="ARBA00023077"/>
    </source>
</evidence>
<keyword evidence="8 12" id="KW-0798">TonB box</keyword>
<gene>
    <name evidence="16" type="ORF">SAMN06295987_103289</name>
</gene>
<keyword evidence="6" id="KW-0408">Iron</keyword>
<dbReference type="STRING" id="428990.SAMN06295987_103289"/>
<keyword evidence="10 11" id="KW-0998">Cell outer membrane</keyword>
<feature type="domain" description="TonB-dependent receptor plug" evidence="15">
    <location>
        <begin position="58"/>
        <end position="169"/>
    </location>
</feature>
<dbReference type="PANTHER" id="PTHR32552:SF81">
    <property type="entry name" value="TONB-DEPENDENT OUTER MEMBRANE RECEPTOR"/>
    <property type="match status" value="1"/>
</dbReference>
<evidence type="ECO:0000256" key="2">
    <source>
        <dbReference type="ARBA" id="ARBA00022448"/>
    </source>
</evidence>
<evidence type="ECO:0000256" key="6">
    <source>
        <dbReference type="ARBA" id="ARBA00023004"/>
    </source>
</evidence>
<evidence type="ECO:0000256" key="9">
    <source>
        <dbReference type="ARBA" id="ARBA00023136"/>
    </source>
</evidence>
<feature type="signal peptide" evidence="13">
    <location>
        <begin position="1"/>
        <end position="23"/>
    </location>
</feature>
<keyword evidence="13" id="KW-0732">Signal</keyword>
<keyword evidence="5 11" id="KW-0812">Transmembrane</keyword>
<protein>
    <submittedName>
        <fullName evidence="16">Outer membrane receptor proteins, mostly Fe transport</fullName>
    </submittedName>
</protein>
<dbReference type="GO" id="GO:0006826">
    <property type="term" value="P:iron ion transport"/>
    <property type="evidence" value="ECO:0007669"/>
    <property type="project" value="UniProtKB-KW"/>
</dbReference>
<dbReference type="Gene3D" id="2.40.170.20">
    <property type="entry name" value="TonB-dependent receptor, beta-barrel domain"/>
    <property type="match status" value="1"/>
</dbReference>
<dbReference type="Pfam" id="PF07715">
    <property type="entry name" value="Plug"/>
    <property type="match status" value="1"/>
</dbReference>
<keyword evidence="17" id="KW-1185">Reference proteome</keyword>
<dbReference type="PROSITE" id="PS52016">
    <property type="entry name" value="TONB_DEPENDENT_REC_3"/>
    <property type="match status" value="1"/>
</dbReference>
<evidence type="ECO:0000256" key="13">
    <source>
        <dbReference type="SAM" id="SignalP"/>
    </source>
</evidence>
<evidence type="ECO:0000256" key="10">
    <source>
        <dbReference type="ARBA" id="ARBA00023237"/>
    </source>
</evidence>
<name>A0A1U6HXN1_9SPHN</name>
<evidence type="ECO:0000256" key="3">
    <source>
        <dbReference type="ARBA" id="ARBA00022452"/>
    </source>
</evidence>
<dbReference type="InterPro" id="IPR039426">
    <property type="entry name" value="TonB-dep_rcpt-like"/>
</dbReference>
<dbReference type="Pfam" id="PF00593">
    <property type="entry name" value="TonB_dep_Rec_b-barrel"/>
    <property type="match status" value="1"/>
</dbReference>
<dbReference type="InterPro" id="IPR000531">
    <property type="entry name" value="Beta-barrel_TonB"/>
</dbReference>
<evidence type="ECO:0000256" key="1">
    <source>
        <dbReference type="ARBA" id="ARBA00004571"/>
    </source>
</evidence>
<keyword evidence="3 11" id="KW-1134">Transmembrane beta strand</keyword>